<dbReference type="PANTHER" id="PTHR21235:SF2">
    <property type="entry name" value="IMIDAZOLE GLYCEROL PHOSPHATE SYNTHASE HISHF"/>
    <property type="match status" value="1"/>
</dbReference>
<organism evidence="16 17">
    <name type="scientific">Ficus carica</name>
    <name type="common">Common fig</name>
    <dbReference type="NCBI Taxonomy" id="3494"/>
    <lineage>
        <taxon>Eukaryota</taxon>
        <taxon>Viridiplantae</taxon>
        <taxon>Streptophyta</taxon>
        <taxon>Embryophyta</taxon>
        <taxon>Tracheophyta</taxon>
        <taxon>Spermatophyta</taxon>
        <taxon>Magnoliopsida</taxon>
        <taxon>eudicotyledons</taxon>
        <taxon>Gunneridae</taxon>
        <taxon>Pentapetalae</taxon>
        <taxon>rosids</taxon>
        <taxon>fabids</taxon>
        <taxon>Rosales</taxon>
        <taxon>Moraceae</taxon>
        <taxon>Ficeae</taxon>
        <taxon>Ficus</taxon>
    </lineage>
</organism>
<dbReference type="InterPro" id="IPR013785">
    <property type="entry name" value="Aldolase_TIM"/>
</dbReference>
<proteinExistence type="inferred from homology"/>
<sequence length="586" mass="64247">MEAPPFSFSSSQSQSLAFRSSSPSSLLFLRSNLRRSNLRLKSPTTFSVRASSNGDSVVTLLDYGAGNVRSVRNAIRYLGFDIKDVQTPEDILNANRLIFPGVGAFAAAMDVLTKNGQVFSHFLACLAKQEYDGLVAAFCSLAEALSAYIEKDRPFLGICLGLQLLFESSEENGLVNGLGLIPGVVQRFDSSNGFRVPHIGWNALQIRKDSEILDDVGDHHVYFVHSYRAMPSDKNKDWISSTCNYGDNFIASVRRGNVHAVIACLDVRTNDKGDLVVTKGDQYDVREHTKENEVRNLGKPVELAGQYYKDGADEVTFLNITGFRDFPLGDVPMLQVLRYTSENVFVPLTVGGGIRDFTDVNGRHYSSLEVASEYFRSGADKISIGSDAVYAAEEYLRTGVKTGKSSLEQISKVYGNQAVVVSIDPRRVYVKDPSDVEFKTIRLTNPGPNGEEFAWYQCTVSGGREGRPIGAYELAKAVEELGAGEILLNCIDCDGEDDFLVSLDVINWELNRQGKGFDVDLVRLISDAVSIPVIASSGAGAVEHFTEVFSKTNASAALAAGIFHRKEVPIRSVKEHLLNEGIEVRI</sequence>
<reference evidence="16" key="1">
    <citation type="submission" date="2023-07" db="EMBL/GenBank/DDBJ databases">
        <title>draft genome sequence of fig (Ficus carica).</title>
        <authorList>
            <person name="Takahashi T."/>
            <person name="Nishimura K."/>
        </authorList>
    </citation>
    <scope>NUCLEOTIDE SEQUENCE</scope>
</reference>
<evidence type="ECO:0000256" key="12">
    <source>
        <dbReference type="PIRNR" id="PIRNR036936"/>
    </source>
</evidence>
<comment type="caution">
    <text evidence="16">The sequence shown here is derived from an EMBL/GenBank/DDBJ whole genome shotgun (WGS) entry which is preliminary data.</text>
</comment>
<name>A0AA88ARZ1_FICCA</name>
<evidence type="ECO:0000256" key="6">
    <source>
        <dbReference type="ARBA" id="ARBA00023239"/>
    </source>
</evidence>
<evidence type="ECO:0000256" key="11">
    <source>
        <dbReference type="ARBA" id="ARBA00061106"/>
    </source>
</evidence>
<comment type="similarity">
    <text evidence="14">Belongs to the HisA/HisF family.</text>
</comment>
<feature type="domain" description="Glutamine amidotransferase" evidence="15">
    <location>
        <begin position="142"/>
        <end position="257"/>
    </location>
</feature>
<evidence type="ECO:0000256" key="7">
    <source>
        <dbReference type="ARBA" id="ARBA00023268"/>
    </source>
</evidence>
<evidence type="ECO:0000256" key="4">
    <source>
        <dbReference type="ARBA" id="ARBA00022962"/>
    </source>
</evidence>
<comment type="catalytic activity">
    <reaction evidence="8 12">
        <text>5-[(5-phospho-1-deoxy-D-ribulos-1-ylimino)methylamino]-1-(5-phospho-beta-D-ribosyl)imidazole-4-carboxamide + L-glutamine = D-erythro-1-(imidazol-4-yl)glycerol 3-phosphate + 5-amino-1-(5-phospho-beta-D-ribosyl)imidazole-4-carboxamide + L-glutamate + H(+)</text>
        <dbReference type="Rhea" id="RHEA:24793"/>
        <dbReference type="ChEBI" id="CHEBI:15378"/>
        <dbReference type="ChEBI" id="CHEBI:29985"/>
        <dbReference type="ChEBI" id="CHEBI:58278"/>
        <dbReference type="ChEBI" id="CHEBI:58359"/>
        <dbReference type="ChEBI" id="CHEBI:58475"/>
        <dbReference type="ChEBI" id="CHEBI:58525"/>
        <dbReference type="EC" id="4.3.2.10"/>
    </reaction>
</comment>
<comment type="subcellular location">
    <subcellularLocation>
        <location evidence="12">Plastid</location>
        <location evidence="12">Chloroplast</location>
    </subcellularLocation>
</comment>
<protein>
    <recommendedName>
        <fullName evidence="12">Imidazole glycerol phosphate synthase hisHF</fullName>
    </recommendedName>
    <domain>
        <recommendedName>
            <fullName evidence="12">Glutaminase</fullName>
            <ecNumber evidence="12">3.5.1.2</ecNumber>
        </recommendedName>
    </domain>
    <domain>
        <recommendedName>
            <fullName evidence="12">Cyclase</fullName>
        </recommendedName>
    </domain>
</protein>
<feature type="region of interest" description="PRFAR binding" evidence="13">
    <location>
        <begin position="422"/>
        <end position="424"/>
    </location>
</feature>
<gene>
    <name evidence="16" type="ORF">TIFTF001_020782</name>
</gene>
<evidence type="ECO:0000313" key="17">
    <source>
        <dbReference type="Proteomes" id="UP001187192"/>
    </source>
</evidence>
<keyword evidence="12" id="KW-0150">Chloroplast</keyword>
<evidence type="ECO:0000256" key="13">
    <source>
        <dbReference type="PIRSR" id="PIRSR036936-2"/>
    </source>
</evidence>
<evidence type="ECO:0000256" key="9">
    <source>
        <dbReference type="ARBA" id="ARBA00049534"/>
    </source>
</evidence>
<keyword evidence="12" id="KW-0934">Plastid</keyword>
<evidence type="ECO:0000259" key="15">
    <source>
        <dbReference type="Pfam" id="PF00117"/>
    </source>
</evidence>
<feature type="region of interest" description="PRFAR binding" evidence="13">
    <location>
        <begin position="385"/>
        <end position="386"/>
    </location>
</feature>
<dbReference type="Pfam" id="PF00117">
    <property type="entry name" value="GATase"/>
    <property type="match status" value="1"/>
</dbReference>
<dbReference type="GO" id="GO:0009507">
    <property type="term" value="C:chloroplast"/>
    <property type="evidence" value="ECO:0007669"/>
    <property type="project" value="UniProtKB-SubCell"/>
</dbReference>
<dbReference type="InterPro" id="IPR010139">
    <property type="entry name" value="Imidazole-glycPsynth_HisH"/>
</dbReference>
<dbReference type="InterPro" id="IPR029062">
    <property type="entry name" value="Class_I_gatase-like"/>
</dbReference>
<feature type="region of interest" description="PRFAR binding" evidence="13">
    <location>
        <begin position="560"/>
        <end position="561"/>
    </location>
</feature>
<dbReference type="PANTHER" id="PTHR21235">
    <property type="entry name" value="IMIDAZOLE GLYCEROL PHOSPHATE SYNTHASE SUBUNIT HISF/H IGP SYNTHASE SUBUNIT HISF/H"/>
    <property type="match status" value="1"/>
</dbReference>
<feature type="binding site" evidence="13">
    <location>
        <position position="489"/>
    </location>
    <ligand>
        <name>substrate</name>
    </ligand>
</feature>
<comment type="catalytic activity">
    <reaction evidence="9 12">
        <text>L-glutamine + H2O = L-glutamate + NH4(+)</text>
        <dbReference type="Rhea" id="RHEA:15889"/>
        <dbReference type="ChEBI" id="CHEBI:15377"/>
        <dbReference type="ChEBI" id="CHEBI:28938"/>
        <dbReference type="ChEBI" id="CHEBI:29985"/>
        <dbReference type="ChEBI" id="CHEBI:58359"/>
        <dbReference type="EC" id="3.5.1.2"/>
    </reaction>
</comment>
<dbReference type="InterPro" id="IPR017926">
    <property type="entry name" value="GATASE"/>
</dbReference>
<comment type="function">
    <text evidence="10 12">IGPS catalyzes the conversion of PRFAR and glutamine to IGP, AICAR and glutamate. The glutaminase domain produces the ammonia necessary for the cyclase domain to produce IGP and AICAR from PRFAR. The ammonia is channeled to the active site of the cyclase domain.</text>
</comment>
<evidence type="ECO:0000256" key="5">
    <source>
        <dbReference type="ARBA" id="ARBA00023102"/>
    </source>
</evidence>
<evidence type="ECO:0000256" key="10">
    <source>
        <dbReference type="ARBA" id="ARBA00055946"/>
    </source>
</evidence>
<dbReference type="PIRSF" id="PIRSF036936">
    <property type="entry name" value="IGPS_HisHF"/>
    <property type="match status" value="1"/>
</dbReference>
<evidence type="ECO:0000256" key="1">
    <source>
        <dbReference type="ARBA" id="ARBA00005091"/>
    </source>
</evidence>
<keyword evidence="2 12" id="KW-0028">Amino-acid biosynthesis</keyword>
<dbReference type="GO" id="GO:0000107">
    <property type="term" value="F:imidazoleglycerol-phosphate synthase activity"/>
    <property type="evidence" value="ECO:0007669"/>
    <property type="project" value="UniProtKB-UniRule"/>
</dbReference>
<dbReference type="CDD" id="cd04731">
    <property type="entry name" value="HisF"/>
    <property type="match status" value="1"/>
</dbReference>
<dbReference type="AlphaFoldDB" id="A0AA88ARZ1"/>
<keyword evidence="17" id="KW-1185">Reference proteome</keyword>
<keyword evidence="6 12" id="KW-0456">Lyase</keyword>
<dbReference type="Gene3D" id="3.40.50.880">
    <property type="match status" value="1"/>
</dbReference>
<evidence type="ECO:0000256" key="3">
    <source>
        <dbReference type="ARBA" id="ARBA00022801"/>
    </source>
</evidence>
<dbReference type="FunFam" id="3.20.20.70:FF:000094">
    <property type="entry name" value="Imidazole glycerol phosphate synthase hisHF"/>
    <property type="match status" value="1"/>
</dbReference>
<dbReference type="Gene3D" id="3.20.20.70">
    <property type="entry name" value="Aldolase class I"/>
    <property type="match status" value="1"/>
</dbReference>
<dbReference type="GO" id="GO:0016829">
    <property type="term" value="F:lyase activity"/>
    <property type="evidence" value="ECO:0007669"/>
    <property type="project" value="UniProtKB-KW"/>
</dbReference>
<dbReference type="InterPro" id="IPR050064">
    <property type="entry name" value="IGPS_HisA/HisF"/>
</dbReference>
<dbReference type="InterPro" id="IPR014640">
    <property type="entry name" value="IGPS_HisHF"/>
</dbReference>
<dbReference type="GO" id="GO:0004359">
    <property type="term" value="F:glutaminase activity"/>
    <property type="evidence" value="ECO:0007669"/>
    <property type="project" value="UniProtKB-EC"/>
</dbReference>
<keyword evidence="5 12" id="KW-0368">Histidine biosynthesis</keyword>
<dbReference type="InterPro" id="IPR006062">
    <property type="entry name" value="His_biosynth"/>
</dbReference>
<feature type="binding site" description="covalent" evidence="13">
    <location>
        <position position="159"/>
    </location>
    <ligand>
        <name>L-glutamine</name>
        <dbReference type="ChEBI" id="CHEBI:58359"/>
    </ligand>
</feature>
<feature type="binding site" evidence="13">
    <location>
        <position position="353"/>
    </location>
    <ligand>
        <name>substrate</name>
    </ligand>
</feature>
<comment type="similarity">
    <text evidence="11 12">In the C-terminal section; belongs to the HisA/HisF family.</text>
</comment>
<keyword evidence="4 12" id="KW-0315">Glutamine amidotransferase</keyword>
<dbReference type="SUPFAM" id="SSF51366">
    <property type="entry name" value="Ribulose-phoshate binding barrel"/>
    <property type="match status" value="1"/>
</dbReference>
<comment type="pathway">
    <text evidence="1 12">Amino-acid biosynthesis; L-histidine biosynthesis; L-histidine from 5-phospho-alpha-D-ribose 1-diphosphate: step 5/9.</text>
</comment>
<dbReference type="InterPro" id="IPR004651">
    <property type="entry name" value="HisF"/>
</dbReference>
<evidence type="ECO:0000256" key="8">
    <source>
        <dbReference type="ARBA" id="ARBA00047838"/>
    </source>
</evidence>
<dbReference type="PROSITE" id="PS51273">
    <property type="entry name" value="GATASE_TYPE_1"/>
    <property type="match status" value="1"/>
</dbReference>
<keyword evidence="7 12" id="KW-0511">Multifunctional enzyme</keyword>
<dbReference type="EC" id="3.5.1.2" evidence="12"/>
<dbReference type="Pfam" id="PF00977">
    <property type="entry name" value="His_biosynth"/>
    <property type="match status" value="2"/>
</dbReference>
<evidence type="ECO:0000256" key="14">
    <source>
        <dbReference type="RuleBase" id="RU003657"/>
    </source>
</evidence>
<dbReference type="InterPro" id="IPR011060">
    <property type="entry name" value="RibuloseP-bd_barrel"/>
</dbReference>
<keyword evidence="3 12" id="KW-0378">Hydrolase</keyword>
<dbReference type="Proteomes" id="UP001187192">
    <property type="component" value="Unassembled WGS sequence"/>
</dbReference>
<dbReference type="EMBL" id="BTGU01000038">
    <property type="protein sequence ID" value="GMN51628.1"/>
    <property type="molecule type" value="Genomic_DNA"/>
</dbReference>
<feature type="region of interest" description="PRFAR binding" evidence="13">
    <location>
        <begin position="494"/>
        <end position="495"/>
    </location>
</feature>
<dbReference type="CDD" id="cd01748">
    <property type="entry name" value="GATase1_IGP_Synthase"/>
    <property type="match status" value="1"/>
</dbReference>
<evidence type="ECO:0000313" key="16">
    <source>
        <dbReference type="EMBL" id="GMN51628.1"/>
    </source>
</evidence>
<feature type="region of interest" description="PRFAR binding" evidence="13">
    <location>
        <begin position="537"/>
        <end position="538"/>
    </location>
</feature>
<dbReference type="NCBIfam" id="TIGR01855">
    <property type="entry name" value="IMP_synth_hisH"/>
    <property type="match status" value="1"/>
</dbReference>
<dbReference type="SUPFAM" id="SSF52317">
    <property type="entry name" value="Class I glutamine amidotransferase-like"/>
    <property type="match status" value="1"/>
</dbReference>
<evidence type="ECO:0000256" key="2">
    <source>
        <dbReference type="ARBA" id="ARBA00022605"/>
    </source>
</evidence>
<accession>A0AA88ARZ1</accession>
<dbReference type="GO" id="GO:0000105">
    <property type="term" value="P:L-histidine biosynthetic process"/>
    <property type="evidence" value="ECO:0007669"/>
    <property type="project" value="UniProtKB-UniRule"/>
</dbReference>